<name>A0A1S2CKE0_AERSO</name>
<evidence type="ECO:0000313" key="9">
    <source>
        <dbReference type="EMBL" id="PKQ78692.1"/>
    </source>
</evidence>
<protein>
    <recommendedName>
        <fullName evidence="6">Peptidyl-prolyl cis-trans isomerase</fullName>
        <ecNumber evidence="6">5.2.1.8</ecNumber>
    </recommendedName>
</protein>
<organism evidence="8 10">
    <name type="scientific">Aeromonas sobria</name>
    <dbReference type="NCBI Taxonomy" id="646"/>
    <lineage>
        <taxon>Bacteria</taxon>
        <taxon>Pseudomonadati</taxon>
        <taxon>Pseudomonadota</taxon>
        <taxon>Gammaproteobacteria</taxon>
        <taxon>Aeromonadales</taxon>
        <taxon>Aeromonadaceae</taxon>
        <taxon>Aeromonas</taxon>
    </lineage>
</organism>
<feature type="domain" description="PPIase FKBP-type" evidence="7">
    <location>
        <begin position="12"/>
        <end position="76"/>
    </location>
</feature>
<dbReference type="Proteomes" id="UP000179934">
    <property type="component" value="Unassembled WGS sequence"/>
</dbReference>
<dbReference type="EMBL" id="LJZX01000034">
    <property type="protein sequence ID" value="PKQ78692.1"/>
    <property type="molecule type" value="Genomic_DNA"/>
</dbReference>
<comment type="caution">
    <text evidence="8">The sequence shown here is derived from an EMBL/GenBank/DDBJ whole genome shotgun (WGS) entry which is preliminary data.</text>
</comment>
<evidence type="ECO:0000259" key="7">
    <source>
        <dbReference type="PROSITE" id="PS50059"/>
    </source>
</evidence>
<evidence type="ECO:0000313" key="11">
    <source>
        <dbReference type="Proteomes" id="UP000233526"/>
    </source>
</evidence>
<reference evidence="9 11" key="2">
    <citation type="journal article" date="2017" name="Front. Microbiol.">
        <title>Strong Genomic and Phenotypic Heterogeneity in the Aeromonas sobria Species Complex.</title>
        <authorList>
            <person name="Gauthier J."/>
            <person name="Vincent A.T."/>
            <person name="Charette S.J."/>
            <person name="Derome N."/>
        </authorList>
    </citation>
    <scope>NUCLEOTIDE SEQUENCE [LARGE SCALE GENOMIC DNA]</scope>
    <source>
        <strain evidence="9 11">JF2635</strain>
    </source>
</reference>
<dbReference type="PANTHER" id="PTHR47861">
    <property type="entry name" value="FKBP-TYPE PEPTIDYL-PROLYL CIS-TRANS ISOMERASE SLYD"/>
    <property type="match status" value="1"/>
</dbReference>
<evidence type="ECO:0000256" key="4">
    <source>
        <dbReference type="ARBA" id="ARBA00023235"/>
    </source>
</evidence>
<dbReference type="GO" id="GO:0003755">
    <property type="term" value="F:peptidyl-prolyl cis-trans isomerase activity"/>
    <property type="evidence" value="ECO:0007669"/>
    <property type="project" value="UniProtKB-UniRule"/>
</dbReference>
<gene>
    <name evidence="9" type="ORF">AOX56_03355</name>
    <name evidence="8" type="ORF">BJD16_06990</name>
</gene>
<evidence type="ECO:0000256" key="5">
    <source>
        <dbReference type="PROSITE-ProRule" id="PRU00277"/>
    </source>
</evidence>
<sequence length="154" mass="16485">MSQPIAAEITANSSVLFHFSIKLEDGSVADSTALQGKPARLRMGDGSLTPTFEQCLLGLCEGESKSFTLAPEQAFGLSNPDNIYHLDRAKFGADVEPKVGTIILFDQPNGSELPGIIRAVAGMSVTVDFNHPLAGHTVTFEVEILSVDDEEKVH</sequence>
<dbReference type="Proteomes" id="UP000233526">
    <property type="component" value="Unassembled WGS sequence"/>
</dbReference>
<evidence type="ECO:0000313" key="8">
    <source>
        <dbReference type="EMBL" id="OHY88529.1"/>
    </source>
</evidence>
<dbReference type="AlphaFoldDB" id="A0A1S2CKE0"/>
<proteinExistence type="inferred from homology"/>
<dbReference type="SUPFAM" id="SSF54534">
    <property type="entry name" value="FKBP-like"/>
    <property type="match status" value="1"/>
</dbReference>
<dbReference type="InterPro" id="IPR001179">
    <property type="entry name" value="PPIase_FKBP_dom"/>
</dbReference>
<keyword evidence="4 5" id="KW-0413">Isomerase</keyword>
<dbReference type="Gene3D" id="3.10.50.40">
    <property type="match status" value="1"/>
</dbReference>
<reference evidence="8 10" key="1">
    <citation type="submission" date="2016-09" db="EMBL/GenBank/DDBJ databases">
        <title>Draft Genome Sequence of Aeromonas sobria Strain 08005, Isolated from Sick Rana catesbeiana.</title>
        <authorList>
            <person name="Yang Q."/>
        </authorList>
    </citation>
    <scope>NUCLEOTIDE SEQUENCE [LARGE SCALE GENOMIC DNA]</scope>
    <source>
        <strain evidence="8 10">08005</strain>
    </source>
</reference>
<dbReference type="STRING" id="646.BJD16_06990"/>
<evidence type="ECO:0000256" key="1">
    <source>
        <dbReference type="ARBA" id="ARBA00000971"/>
    </source>
</evidence>
<dbReference type="InterPro" id="IPR048261">
    <property type="entry name" value="SlpA/SlyD-like_ins_sf"/>
</dbReference>
<accession>A0A1S2CKE0</accession>
<evidence type="ECO:0000256" key="6">
    <source>
        <dbReference type="RuleBase" id="RU003915"/>
    </source>
</evidence>
<evidence type="ECO:0000313" key="10">
    <source>
        <dbReference type="Proteomes" id="UP000179934"/>
    </source>
</evidence>
<dbReference type="PROSITE" id="PS50059">
    <property type="entry name" value="FKBP_PPIASE"/>
    <property type="match status" value="1"/>
</dbReference>
<comment type="similarity">
    <text evidence="2 6">Belongs to the FKBP-type PPIase family.</text>
</comment>
<comment type="catalytic activity">
    <reaction evidence="1 5 6">
        <text>[protein]-peptidylproline (omega=180) = [protein]-peptidylproline (omega=0)</text>
        <dbReference type="Rhea" id="RHEA:16237"/>
        <dbReference type="Rhea" id="RHEA-COMP:10747"/>
        <dbReference type="Rhea" id="RHEA-COMP:10748"/>
        <dbReference type="ChEBI" id="CHEBI:83833"/>
        <dbReference type="ChEBI" id="CHEBI:83834"/>
        <dbReference type="EC" id="5.2.1.8"/>
    </reaction>
</comment>
<evidence type="ECO:0000256" key="2">
    <source>
        <dbReference type="ARBA" id="ARBA00006577"/>
    </source>
</evidence>
<dbReference type="PANTHER" id="PTHR47861:SF4">
    <property type="entry name" value="FKBP-TYPE 16 KDA PEPTIDYL-PROLYL CIS-TRANS ISOMERASE"/>
    <property type="match status" value="1"/>
</dbReference>
<evidence type="ECO:0000256" key="3">
    <source>
        <dbReference type="ARBA" id="ARBA00023110"/>
    </source>
</evidence>
<dbReference type="OrthoDB" id="9808891at2"/>
<keyword evidence="3 5" id="KW-0697">Rotamase</keyword>
<dbReference type="InterPro" id="IPR046357">
    <property type="entry name" value="PPIase_dom_sf"/>
</dbReference>
<dbReference type="NCBIfam" id="NF011676">
    <property type="entry name" value="PRK15095.1"/>
    <property type="match status" value="1"/>
</dbReference>
<dbReference type="Pfam" id="PF00254">
    <property type="entry name" value="FKBP_C"/>
    <property type="match status" value="1"/>
</dbReference>
<dbReference type="EMBL" id="MKFU01000066">
    <property type="protein sequence ID" value="OHY88529.1"/>
    <property type="molecule type" value="Genomic_DNA"/>
</dbReference>
<dbReference type="EC" id="5.2.1.8" evidence="6"/>
<dbReference type="Gene3D" id="2.40.10.330">
    <property type="match status" value="1"/>
</dbReference>